<gene>
    <name evidence="1" type="ORF">ACFOEI_14355</name>
</gene>
<accession>A0ABV7M470</accession>
<comment type="caution">
    <text evidence="1">The sequence shown here is derived from an EMBL/GenBank/DDBJ whole genome shotgun (WGS) entry which is preliminary data.</text>
</comment>
<keyword evidence="2" id="KW-1185">Reference proteome</keyword>
<dbReference type="EMBL" id="JBHRUH010000031">
    <property type="protein sequence ID" value="MFC3293235.1"/>
    <property type="molecule type" value="Genomic_DNA"/>
</dbReference>
<evidence type="ECO:0008006" key="3">
    <source>
        <dbReference type="Google" id="ProtNLM"/>
    </source>
</evidence>
<organism evidence="1 2">
    <name type="scientific">Modicisalibacter luteus</name>
    <dbReference type="NCBI Taxonomy" id="453962"/>
    <lineage>
        <taxon>Bacteria</taxon>
        <taxon>Pseudomonadati</taxon>
        <taxon>Pseudomonadota</taxon>
        <taxon>Gammaproteobacteria</taxon>
        <taxon>Oceanospirillales</taxon>
        <taxon>Halomonadaceae</taxon>
        <taxon>Modicisalibacter</taxon>
    </lineage>
</organism>
<sequence>MKPIDEQNAVLLMLRRAGGTPETITAELRAGGVAMTLHQVRQTLARLKADGLVKVAGDSQVMGKVASPIHVLTAAGRSEAEQLPEGE</sequence>
<name>A0ABV7M470_9GAMM</name>
<evidence type="ECO:0000313" key="1">
    <source>
        <dbReference type="EMBL" id="MFC3293235.1"/>
    </source>
</evidence>
<dbReference type="RefSeq" id="WP_019020598.1">
    <property type="nucleotide sequence ID" value="NZ_BMXD01000001.1"/>
</dbReference>
<proteinExistence type="predicted"/>
<reference evidence="2" key="1">
    <citation type="journal article" date="2019" name="Int. J. Syst. Evol. Microbiol.">
        <title>The Global Catalogue of Microorganisms (GCM) 10K type strain sequencing project: providing services to taxonomists for standard genome sequencing and annotation.</title>
        <authorList>
            <consortium name="The Broad Institute Genomics Platform"/>
            <consortium name="The Broad Institute Genome Sequencing Center for Infectious Disease"/>
            <person name="Wu L."/>
            <person name="Ma J."/>
        </authorList>
    </citation>
    <scope>NUCLEOTIDE SEQUENCE [LARGE SCALE GENOMIC DNA]</scope>
    <source>
        <strain evidence="2">KCTC 12847</strain>
    </source>
</reference>
<dbReference type="Proteomes" id="UP001595640">
    <property type="component" value="Unassembled WGS sequence"/>
</dbReference>
<protein>
    <recommendedName>
        <fullName evidence="3">MarR family transcriptional regulator</fullName>
    </recommendedName>
</protein>
<evidence type="ECO:0000313" key="2">
    <source>
        <dbReference type="Proteomes" id="UP001595640"/>
    </source>
</evidence>